<evidence type="ECO:0000313" key="8">
    <source>
        <dbReference type="Proteomes" id="UP000269289"/>
    </source>
</evidence>
<dbReference type="PANTHER" id="PTHR34823">
    <property type="entry name" value="GLCNAC-BINDING PROTEIN A"/>
    <property type="match status" value="1"/>
</dbReference>
<sequence>MRRTKMRTRAVGAGTALTVLGALAVGTAPTAWSHGYVGGEESGLVARAAMKENVGLGDVQYEPQSIEGRKGFPEAGPADGQLASAGNARFAELDEQSADRWLKNEISPGRNTLSWTYTAPHPTTKWEYFMTKPGWDPEQPLQRSSLELIETVVHDGTRPNQGEAHVVDVPADRSGYHVIYAVWTVDDTANAFYNVIDVDVAGDPVEAGDPPVLTGDPTASGVGSDHVTLEWPAATSDSGVAGYEVQRDGAVVGRTTTTTLTDRDVLPGTSYTYTVRAYDRAGQFSAPSAPVEVTTPDGPAALRPPTGLHSMGATTSTIDLMWGAAQGGTGAVTYEVSRATLGSAFTPVTTTTSTRFEDTGLAPGTTYQYVVTARDASGATAASDSVQIATRPDPTAPPAWDPFGVYRIGDRVTHEGQLYEAVQSYTGFGDPNWIHALSLWNPIPWPEEETTPPATGEPVLSVVGDQDAARLQVAVPTESYGTLDRFIVRHNGEYVMELHGGRHFYSTVDRSVEGSVIAHTTVEAAPGDTIELWRTPGLPGQGSAGGTVVQTVVVPEDQGPTAAALAAVRGITVAGGRLSVALDATQFAEKNRYIVRVDGEYAFEAYAGTSPSAARTTSGDTVHVSRSLAVASGSTVTVTLATGTPGQPSSLAPREIASHVVD</sequence>
<dbReference type="AlphaFoldDB" id="A0A3M2JBL0"/>
<keyword evidence="8" id="KW-1185">Reference proteome</keyword>
<dbReference type="OrthoDB" id="2702399at2"/>
<dbReference type="InterPro" id="IPR014756">
    <property type="entry name" value="Ig_E-set"/>
</dbReference>
<dbReference type="SUPFAM" id="SSF49265">
    <property type="entry name" value="Fibronectin type III"/>
    <property type="match status" value="1"/>
</dbReference>
<dbReference type="CDD" id="cd00063">
    <property type="entry name" value="FN3"/>
    <property type="match status" value="2"/>
</dbReference>
<dbReference type="InterPro" id="IPR036116">
    <property type="entry name" value="FN3_sf"/>
</dbReference>
<dbReference type="Gene3D" id="2.10.10.20">
    <property type="entry name" value="Carbohydrate-binding module superfamily 5/12"/>
    <property type="match status" value="1"/>
</dbReference>
<dbReference type="GO" id="GO:0000272">
    <property type="term" value="P:polysaccharide catabolic process"/>
    <property type="evidence" value="ECO:0007669"/>
    <property type="project" value="UniProtKB-KW"/>
</dbReference>
<dbReference type="Pfam" id="PF03067">
    <property type="entry name" value="LPMO_10"/>
    <property type="match status" value="1"/>
</dbReference>
<feature type="signal peptide" evidence="5">
    <location>
        <begin position="1"/>
        <end position="24"/>
    </location>
</feature>
<evidence type="ECO:0000256" key="2">
    <source>
        <dbReference type="ARBA" id="ARBA00023295"/>
    </source>
</evidence>
<dbReference type="InterPro" id="IPR013783">
    <property type="entry name" value="Ig-like_fold"/>
</dbReference>
<accession>A0A3M2JBL0</accession>
<keyword evidence="3" id="KW-0624">Polysaccharide degradation</keyword>
<organism evidence="7 8">
    <name type="scientific">Cellulomonas triticagri</name>
    <dbReference type="NCBI Taxonomy" id="2483352"/>
    <lineage>
        <taxon>Bacteria</taxon>
        <taxon>Bacillati</taxon>
        <taxon>Actinomycetota</taxon>
        <taxon>Actinomycetes</taxon>
        <taxon>Micrococcales</taxon>
        <taxon>Cellulomonadaceae</taxon>
        <taxon>Cellulomonas</taxon>
    </lineage>
</organism>
<keyword evidence="2" id="KW-0378">Hydrolase</keyword>
<feature type="domain" description="Fibronectin type-III" evidence="6">
    <location>
        <begin position="304"/>
        <end position="393"/>
    </location>
</feature>
<keyword evidence="1 5" id="KW-0732">Signal</keyword>
<dbReference type="SUPFAM" id="SSF81296">
    <property type="entry name" value="E set domains"/>
    <property type="match status" value="1"/>
</dbReference>
<dbReference type="SMART" id="SM00060">
    <property type="entry name" value="FN3"/>
    <property type="match status" value="2"/>
</dbReference>
<dbReference type="Proteomes" id="UP000269289">
    <property type="component" value="Unassembled WGS sequence"/>
</dbReference>
<gene>
    <name evidence="7" type="ORF">EBM89_10030</name>
</gene>
<evidence type="ECO:0000256" key="5">
    <source>
        <dbReference type="SAM" id="SignalP"/>
    </source>
</evidence>
<evidence type="ECO:0000256" key="4">
    <source>
        <dbReference type="SAM" id="MobiDB-lite"/>
    </source>
</evidence>
<dbReference type="InterPro" id="IPR004302">
    <property type="entry name" value="Cellulose/chitin-bd_N"/>
</dbReference>
<feature type="region of interest" description="Disordered" evidence="4">
    <location>
        <begin position="642"/>
        <end position="662"/>
    </location>
</feature>
<feature type="chain" id="PRO_5039300379" description="Fibronectin type-III domain-containing protein" evidence="5">
    <location>
        <begin position="25"/>
        <end position="662"/>
    </location>
</feature>
<feature type="region of interest" description="Disordered" evidence="4">
    <location>
        <begin position="287"/>
        <end position="308"/>
    </location>
</feature>
<proteinExistence type="predicted"/>
<dbReference type="InterPro" id="IPR003961">
    <property type="entry name" value="FN3_dom"/>
</dbReference>
<reference evidence="7 8" key="1">
    <citation type="submission" date="2018-10" db="EMBL/GenBank/DDBJ databases">
        <title>Isolation, diversity and antifungal activity of actinobacteria from wheat.</title>
        <authorList>
            <person name="Han C."/>
        </authorList>
    </citation>
    <scope>NUCLEOTIDE SEQUENCE [LARGE SCALE GENOMIC DNA]</scope>
    <source>
        <strain evidence="7 8">NEAU-YY56</strain>
    </source>
</reference>
<dbReference type="GO" id="GO:0016798">
    <property type="term" value="F:hydrolase activity, acting on glycosyl bonds"/>
    <property type="evidence" value="ECO:0007669"/>
    <property type="project" value="UniProtKB-KW"/>
</dbReference>
<dbReference type="CDD" id="cd12215">
    <property type="entry name" value="ChiC_BD"/>
    <property type="match status" value="1"/>
</dbReference>
<evidence type="ECO:0000259" key="6">
    <source>
        <dbReference type="PROSITE" id="PS50853"/>
    </source>
</evidence>
<evidence type="ECO:0000256" key="1">
    <source>
        <dbReference type="ARBA" id="ARBA00022729"/>
    </source>
</evidence>
<keyword evidence="2" id="KW-0326">Glycosidase</keyword>
<dbReference type="Gene3D" id="2.70.50.50">
    <property type="entry name" value="chitin-binding protein cbp21"/>
    <property type="match status" value="1"/>
</dbReference>
<evidence type="ECO:0000256" key="3">
    <source>
        <dbReference type="ARBA" id="ARBA00023326"/>
    </source>
</evidence>
<keyword evidence="3" id="KW-0119">Carbohydrate metabolism</keyword>
<feature type="domain" description="Fibronectin type-III" evidence="6">
    <location>
        <begin position="213"/>
        <end position="298"/>
    </location>
</feature>
<dbReference type="EMBL" id="RFFI01000047">
    <property type="protein sequence ID" value="RMI09511.1"/>
    <property type="molecule type" value="Genomic_DNA"/>
</dbReference>
<dbReference type="PROSITE" id="PS50853">
    <property type="entry name" value="FN3"/>
    <property type="match status" value="2"/>
</dbReference>
<dbReference type="Gene3D" id="2.60.40.10">
    <property type="entry name" value="Immunoglobulins"/>
    <property type="match status" value="2"/>
</dbReference>
<protein>
    <recommendedName>
        <fullName evidence="6">Fibronectin type-III domain-containing protein</fullName>
    </recommendedName>
</protein>
<name>A0A3M2JBL0_9CELL</name>
<dbReference type="InterPro" id="IPR051024">
    <property type="entry name" value="GlcNAc_Chitin_IntDeg"/>
</dbReference>
<evidence type="ECO:0000313" key="7">
    <source>
        <dbReference type="EMBL" id="RMI09511.1"/>
    </source>
</evidence>
<dbReference type="CDD" id="cd21177">
    <property type="entry name" value="LPMO_AA10"/>
    <property type="match status" value="1"/>
</dbReference>
<dbReference type="Pfam" id="PF00041">
    <property type="entry name" value="fn3"/>
    <property type="match status" value="2"/>
</dbReference>
<comment type="caution">
    <text evidence="7">The sequence shown here is derived from an EMBL/GenBank/DDBJ whole genome shotgun (WGS) entry which is preliminary data.</text>
</comment>
<dbReference type="PANTHER" id="PTHR34823:SF1">
    <property type="entry name" value="CHITIN-BINDING TYPE-4 DOMAIN-CONTAINING PROTEIN"/>
    <property type="match status" value="1"/>
</dbReference>